<dbReference type="GO" id="GO:0006310">
    <property type="term" value="P:DNA recombination"/>
    <property type="evidence" value="ECO:0007669"/>
    <property type="project" value="UniProtKB-KW"/>
</dbReference>
<gene>
    <name evidence="3" type="ORF">QE440_004761</name>
</gene>
<dbReference type="InterPro" id="IPR013762">
    <property type="entry name" value="Integrase-like_cat_sf"/>
</dbReference>
<evidence type="ECO:0000256" key="2">
    <source>
        <dbReference type="SAM" id="SignalP"/>
    </source>
</evidence>
<evidence type="ECO:0000313" key="4">
    <source>
        <dbReference type="Proteomes" id="UP001268036"/>
    </source>
</evidence>
<dbReference type="Proteomes" id="UP001268036">
    <property type="component" value="Unassembled WGS sequence"/>
</dbReference>
<comment type="caution">
    <text evidence="3">The sequence shown here is derived from an EMBL/GenBank/DDBJ whole genome shotgun (WGS) entry which is preliminary data.</text>
</comment>
<dbReference type="GO" id="GO:0003677">
    <property type="term" value="F:DNA binding"/>
    <property type="evidence" value="ECO:0007669"/>
    <property type="project" value="InterPro"/>
</dbReference>
<name>A0AAJ2BPM5_9PSED</name>
<feature type="chain" id="PRO_5042617364" evidence="2">
    <location>
        <begin position="25"/>
        <end position="164"/>
    </location>
</feature>
<evidence type="ECO:0000313" key="3">
    <source>
        <dbReference type="EMBL" id="MDR6237020.1"/>
    </source>
</evidence>
<dbReference type="Gene3D" id="1.10.443.10">
    <property type="entry name" value="Intergrase catalytic core"/>
    <property type="match status" value="1"/>
</dbReference>
<organism evidence="3 4">
    <name type="scientific">Pseudomonas oryzihabitans</name>
    <dbReference type="NCBI Taxonomy" id="47885"/>
    <lineage>
        <taxon>Bacteria</taxon>
        <taxon>Pseudomonadati</taxon>
        <taxon>Pseudomonadota</taxon>
        <taxon>Gammaproteobacteria</taxon>
        <taxon>Pseudomonadales</taxon>
        <taxon>Pseudomonadaceae</taxon>
        <taxon>Pseudomonas</taxon>
    </lineage>
</organism>
<dbReference type="SUPFAM" id="SSF56349">
    <property type="entry name" value="DNA breaking-rejoining enzymes"/>
    <property type="match status" value="1"/>
</dbReference>
<keyword evidence="1" id="KW-0233">DNA recombination</keyword>
<sequence>MSKSAWSRLNSLLAIFCRTSPYFAALTHPCYLPLFLQPIDLAAQLIGVHFLVDGHCPGAGQLLAQNAAPPELRDAMDLAYLTGQRLADTIKMAGTDIIDDCLLVRHNKRSKWLRTRLWDGEAATGLRVFLDGLLERRVLAGIRTSTLLTNVTGLRMSAAMLRNR</sequence>
<proteinExistence type="predicted"/>
<dbReference type="RefSeq" id="WP_309762026.1">
    <property type="nucleotide sequence ID" value="NZ_JAVJAF010000001.1"/>
</dbReference>
<evidence type="ECO:0000256" key="1">
    <source>
        <dbReference type="ARBA" id="ARBA00023172"/>
    </source>
</evidence>
<dbReference type="InterPro" id="IPR011010">
    <property type="entry name" value="DNA_brk_join_enz"/>
</dbReference>
<reference evidence="3" key="1">
    <citation type="submission" date="2023-08" db="EMBL/GenBank/DDBJ databases">
        <title>Functional and genomic diversity of the sorghum phyllosphere microbiome.</title>
        <authorList>
            <person name="Shade A."/>
        </authorList>
    </citation>
    <scope>NUCLEOTIDE SEQUENCE</scope>
    <source>
        <strain evidence="3">SORGH_AS_0201</strain>
    </source>
</reference>
<dbReference type="EMBL" id="JAVJAF010000001">
    <property type="protein sequence ID" value="MDR6237020.1"/>
    <property type="molecule type" value="Genomic_DNA"/>
</dbReference>
<dbReference type="GO" id="GO:0015074">
    <property type="term" value="P:DNA integration"/>
    <property type="evidence" value="ECO:0007669"/>
    <property type="project" value="InterPro"/>
</dbReference>
<feature type="signal peptide" evidence="2">
    <location>
        <begin position="1"/>
        <end position="24"/>
    </location>
</feature>
<dbReference type="AlphaFoldDB" id="A0AAJ2BPM5"/>
<accession>A0AAJ2BPM5</accession>
<keyword evidence="2" id="KW-0732">Signal</keyword>
<protein>
    <submittedName>
        <fullName evidence="3">Uncharacterized protein</fullName>
    </submittedName>
</protein>